<feature type="compositionally biased region" description="Basic residues" evidence="1">
    <location>
        <begin position="13"/>
        <end position="30"/>
    </location>
</feature>
<reference evidence="2 3" key="1">
    <citation type="journal article" date="2017" name="Nature">
        <title>The Apostasia genome and the evolution of orchids.</title>
        <authorList>
            <person name="Zhang G.Q."/>
            <person name="Liu K.W."/>
            <person name="Li Z."/>
            <person name="Lohaus R."/>
            <person name="Hsiao Y.Y."/>
            <person name="Niu S.C."/>
            <person name="Wang J.Y."/>
            <person name="Lin Y.C."/>
            <person name="Xu Q."/>
            <person name="Chen L.J."/>
            <person name="Yoshida K."/>
            <person name="Fujiwara S."/>
            <person name="Wang Z.W."/>
            <person name="Zhang Y.Q."/>
            <person name="Mitsuda N."/>
            <person name="Wang M."/>
            <person name="Liu G.H."/>
            <person name="Pecoraro L."/>
            <person name="Huang H.X."/>
            <person name="Xiao X.J."/>
            <person name="Lin M."/>
            <person name="Wu X.Y."/>
            <person name="Wu W.L."/>
            <person name="Chen Y.Y."/>
            <person name="Chang S.B."/>
            <person name="Sakamoto S."/>
            <person name="Ohme-Takagi M."/>
            <person name="Yagi M."/>
            <person name="Zeng S.J."/>
            <person name="Shen C.Y."/>
            <person name="Yeh C.M."/>
            <person name="Luo Y.B."/>
            <person name="Tsai W.C."/>
            <person name="Van de Peer Y."/>
            <person name="Liu Z.J."/>
        </authorList>
    </citation>
    <scope>NUCLEOTIDE SEQUENCE [LARGE SCALE GENOMIC DNA]</scope>
    <source>
        <strain evidence="3">cv. Shenzhen</strain>
        <tissue evidence="2">Stem</tissue>
    </source>
</reference>
<dbReference type="Proteomes" id="UP000236161">
    <property type="component" value="Unassembled WGS sequence"/>
</dbReference>
<organism evidence="2 3">
    <name type="scientific">Apostasia shenzhenica</name>
    <dbReference type="NCBI Taxonomy" id="1088818"/>
    <lineage>
        <taxon>Eukaryota</taxon>
        <taxon>Viridiplantae</taxon>
        <taxon>Streptophyta</taxon>
        <taxon>Embryophyta</taxon>
        <taxon>Tracheophyta</taxon>
        <taxon>Spermatophyta</taxon>
        <taxon>Magnoliopsida</taxon>
        <taxon>Liliopsida</taxon>
        <taxon>Asparagales</taxon>
        <taxon>Orchidaceae</taxon>
        <taxon>Apostasioideae</taxon>
        <taxon>Apostasia</taxon>
    </lineage>
</organism>
<keyword evidence="3" id="KW-1185">Reference proteome</keyword>
<name>A0A2I0BBC7_9ASPA</name>
<feature type="compositionally biased region" description="Basic and acidic residues" evidence="1">
    <location>
        <begin position="1"/>
        <end position="12"/>
    </location>
</feature>
<evidence type="ECO:0000313" key="3">
    <source>
        <dbReference type="Proteomes" id="UP000236161"/>
    </source>
</evidence>
<proteinExistence type="predicted"/>
<sequence length="87" mass="10325">MRVSRSDVDYGGRRLRRSSRSHVDRRHLRRPSAPDNGVHQFDRRSQTSSPRRRRSKRRSLVGTAQARMDRPTAPRTSQKPEKKKYKK</sequence>
<dbReference type="AlphaFoldDB" id="A0A2I0BBC7"/>
<feature type="compositionally biased region" description="Basic residues" evidence="1">
    <location>
        <begin position="50"/>
        <end position="59"/>
    </location>
</feature>
<accession>A0A2I0BBC7</accession>
<evidence type="ECO:0000313" key="2">
    <source>
        <dbReference type="EMBL" id="PKA65104.1"/>
    </source>
</evidence>
<evidence type="ECO:0000256" key="1">
    <source>
        <dbReference type="SAM" id="MobiDB-lite"/>
    </source>
</evidence>
<gene>
    <name evidence="2" type="ORF">AXF42_Ash013225</name>
</gene>
<protein>
    <submittedName>
        <fullName evidence="2">Uncharacterized protein</fullName>
    </submittedName>
</protein>
<feature type="region of interest" description="Disordered" evidence="1">
    <location>
        <begin position="1"/>
        <end position="87"/>
    </location>
</feature>
<dbReference type="EMBL" id="KZ451896">
    <property type="protein sequence ID" value="PKA65104.1"/>
    <property type="molecule type" value="Genomic_DNA"/>
</dbReference>